<feature type="transmembrane region" description="Helical" evidence="1">
    <location>
        <begin position="70"/>
        <end position="89"/>
    </location>
</feature>
<evidence type="ECO:0000313" key="3">
    <source>
        <dbReference type="Proteomes" id="UP000309215"/>
    </source>
</evidence>
<dbReference type="EMBL" id="SSMQ01000049">
    <property type="protein sequence ID" value="TKD00229.1"/>
    <property type="molecule type" value="Genomic_DNA"/>
</dbReference>
<name>A0A4U1J100_9BACT</name>
<dbReference type="RefSeq" id="WP_136933522.1">
    <property type="nucleotide sequence ID" value="NZ_SSMQ01000049.1"/>
</dbReference>
<dbReference type="OrthoDB" id="5510843at2"/>
<evidence type="ECO:0000313" key="2">
    <source>
        <dbReference type="EMBL" id="TKD00229.1"/>
    </source>
</evidence>
<feature type="transmembrane region" description="Helical" evidence="1">
    <location>
        <begin position="32"/>
        <end position="50"/>
    </location>
</feature>
<keyword evidence="1" id="KW-1133">Transmembrane helix</keyword>
<protein>
    <submittedName>
        <fullName evidence="2">Uncharacterized protein</fullName>
    </submittedName>
</protein>
<accession>A0A4U1J100</accession>
<dbReference type="AlphaFoldDB" id="A0A4U1J100"/>
<gene>
    <name evidence="2" type="ORF">E8A74_35480</name>
</gene>
<dbReference type="Proteomes" id="UP000309215">
    <property type="component" value="Unassembled WGS sequence"/>
</dbReference>
<reference evidence="2 3" key="1">
    <citation type="submission" date="2019-04" db="EMBL/GenBank/DDBJ databases">
        <authorList>
            <person name="Li Y."/>
            <person name="Wang J."/>
        </authorList>
    </citation>
    <scope>NUCLEOTIDE SEQUENCE [LARGE SCALE GENOMIC DNA]</scope>
    <source>
        <strain evidence="2 3">DSM 14668</strain>
    </source>
</reference>
<keyword evidence="1" id="KW-0812">Transmembrane</keyword>
<sequence length="205" mass="22624">MARPSRPPGFDMTYRPDSTVSFGPPLKERLPWLVYLAVALLISGAIVYGQHAPTDTWLFKYVVEDDRHRIMPASVCAIILFCSAIAGVLRDQMRGVVVNPEGIVLRELLSFGVPRVRRWSWSQIDKVRIPKTEQKGQDLPVLRGHIGLDLWDGTSALLPPVSNMLELAMMLERVALARAIPLEGTTGMLDDLQAAGVDSKRAPAA</sequence>
<proteinExistence type="predicted"/>
<organism evidence="2 3">
    <name type="scientific">Polyangium fumosum</name>
    <dbReference type="NCBI Taxonomy" id="889272"/>
    <lineage>
        <taxon>Bacteria</taxon>
        <taxon>Pseudomonadati</taxon>
        <taxon>Myxococcota</taxon>
        <taxon>Polyangia</taxon>
        <taxon>Polyangiales</taxon>
        <taxon>Polyangiaceae</taxon>
        <taxon>Polyangium</taxon>
    </lineage>
</organism>
<keyword evidence="3" id="KW-1185">Reference proteome</keyword>
<keyword evidence="1" id="KW-0472">Membrane</keyword>
<evidence type="ECO:0000256" key="1">
    <source>
        <dbReference type="SAM" id="Phobius"/>
    </source>
</evidence>
<comment type="caution">
    <text evidence="2">The sequence shown here is derived from an EMBL/GenBank/DDBJ whole genome shotgun (WGS) entry which is preliminary data.</text>
</comment>